<feature type="binding site" description="covalent" evidence="18">
    <location>
        <position position="146"/>
    </location>
    <ligand>
        <name>heme c</name>
        <dbReference type="ChEBI" id="CHEBI:61717"/>
        <label>2</label>
    </ligand>
</feature>
<evidence type="ECO:0000256" key="3">
    <source>
        <dbReference type="ARBA" id="ARBA00017819"/>
    </source>
</evidence>
<evidence type="ECO:0000256" key="1">
    <source>
        <dbReference type="ARBA" id="ARBA00004651"/>
    </source>
</evidence>
<dbReference type="PROSITE" id="PS51007">
    <property type="entry name" value="CYTC"/>
    <property type="match status" value="2"/>
</dbReference>
<evidence type="ECO:0000256" key="18">
    <source>
        <dbReference type="PIRSR" id="PIRSR000007-50"/>
    </source>
</evidence>
<evidence type="ECO:0000313" key="21">
    <source>
        <dbReference type="EMBL" id="NYI68348.1"/>
    </source>
</evidence>
<evidence type="ECO:0000256" key="5">
    <source>
        <dbReference type="ARBA" id="ARBA00022475"/>
    </source>
</evidence>
<feature type="binding site" description="covalent" evidence="18">
    <location>
        <position position="51"/>
    </location>
    <ligand>
        <name>heme c</name>
        <dbReference type="ChEBI" id="CHEBI:61717"/>
        <label>1</label>
    </ligand>
</feature>
<evidence type="ECO:0000313" key="22">
    <source>
        <dbReference type="Proteomes" id="UP000539111"/>
    </source>
</evidence>
<comment type="catalytic activity">
    <reaction evidence="16 17">
        <text>a quinol + 2 Fe(III)-[cytochrome c](out) = a quinone + 2 Fe(II)-[cytochrome c](out) + 2 H(+)(out)</text>
        <dbReference type="Rhea" id="RHEA:11484"/>
        <dbReference type="Rhea" id="RHEA-COMP:10350"/>
        <dbReference type="Rhea" id="RHEA-COMP:14399"/>
        <dbReference type="ChEBI" id="CHEBI:15378"/>
        <dbReference type="ChEBI" id="CHEBI:24646"/>
        <dbReference type="ChEBI" id="CHEBI:29033"/>
        <dbReference type="ChEBI" id="CHEBI:29034"/>
        <dbReference type="ChEBI" id="CHEBI:132124"/>
        <dbReference type="EC" id="7.1.1.8"/>
    </reaction>
</comment>
<comment type="subcellular location">
    <subcellularLocation>
        <location evidence="1 17">Cell membrane</location>
        <topology evidence="1 17">Multi-pass membrane protein</topology>
    </subcellularLocation>
</comment>
<proteinExistence type="predicted"/>
<organism evidence="21 22">
    <name type="scientific">Spelaeicoccus albus</name>
    <dbReference type="NCBI Taxonomy" id="1280376"/>
    <lineage>
        <taxon>Bacteria</taxon>
        <taxon>Bacillati</taxon>
        <taxon>Actinomycetota</taxon>
        <taxon>Actinomycetes</taxon>
        <taxon>Micrococcales</taxon>
        <taxon>Brevibacteriaceae</taxon>
        <taxon>Spelaeicoccus</taxon>
    </lineage>
</organism>
<comment type="caution">
    <text evidence="17">Lacks conserved residue(s) required for the propagation of feature annotation.</text>
</comment>
<dbReference type="EMBL" id="JACBZP010000001">
    <property type="protein sequence ID" value="NYI68348.1"/>
    <property type="molecule type" value="Genomic_DNA"/>
</dbReference>
<sequence>MAVVVLLLLGLLFTGGIYAVFQSNSTANAQTASSENLGHGKKLFIANCATCHGKSGQGTASGPSLVGVGAAAVDFQVGTGRMPLAMQGPQGAQRDPMFTDKQVKQLAAYVASFGPGPAIPTKEELNTNEGDAAAGGALFRTNCAMCHNVVGAGGALTQGKYAPNLSDVSSAHIYEAMETGPQNMPVFNDANLTPKDKQNIVTYLKAVTSNPSPGGFKLGSIGPISEGLFAWVFGLGFIIATTVWLAARHK</sequence>
<keyword evidence="10" id="KW-0677">Repeat</keyword>
<feature type="binding site" description="axial binding residue" evidence="19">
    <location>
        <position position="147"/>
    </location>
    <ligand>
        <name>heme c</name>
        <dbReference type="ChEBI" id="CHEBI:61717"/>
        <label>2</label>
    </ligand>
    <ligandPart>
        <name>Fe</name>
        <dbReference type="ChEBI" id="CHEBI:18248"/>
    </ligandPart>
</feature>
<keyword evidence="11 17" id="KW-1278">Translocase</keyword>
<dbReference type="InterPro" id="IPR050597">
    <property type="entry name" value="Cytochrome_c_Oxidase_Subunit"/>
</dbReference>
<evidence type="ECO:0000256" key="15">
    <source>
        <dbReference type="ARBA" id="ARBA00023136"/>
    </source>
</evidence>
<comment type="subunit">
    <text evidence="17">The cytochrome bc1 complex is composed of a cytochrome b (QcrB), the Rieske iron-sulfur protein (QcrA) and a diheme cytochrome c (QcrC) subunit.</text>
</comment>
<dbReference type="GO" id="GO:0008121">
    <property type="term" value="F:quinol-cytochrome-c reductase activity"/>
    <property type="evidence" value="ECO:0007669"/>
    <property type="project" value="UniProtKB-UniRule"/>
</dbReference>
<dbReference type="GO" id="GO:0005886">
    <property type="term" value="C:plasma membrane"/>
    <property type="evidence" value="ECO:0007669"/>
    <property type="project" value="UniProtKB-SubCell"/>
</dbReference>
<feature type="domain" description="Cytochrome c" evidence="20">
    <location>
        <begin position="35"/>
        <end position="114"/>
    </location>
</feature>
<evidence type="ECO:0000256" key="11">
    <source>
        <dbReference type="ARBA" id="ARBA00022967"/>
    </source>
</evidence>
<evidence type="ECO:0000256" key="8">
    <source>
        <dbReference type="ARBA" id="ARBA00022692"/>
    </source>
</evidence>
<dbReference type="EC" id="7.1.1.8" evidence="2 17"/>
<gene>
    <name evidence="21" type="ORF">BJY26_002654</name>
</gene>
<evidence type="ECO:0000256" key="19">
    <source>
        <dbReference type="PIRSR" id="PIRSR000007-51"/>
    </source>
</evidence>
<keyword evidence="6 17" id="KW-0349">Heme</keyword>
<dbReference type="GO" id="GO:0005506">
    <property type="term" value="F:iron ion binding"/>
    <property type="evidence" value="ECO:0007669"/>
    <property type="project" value="UniProtKB-UniRule"/>
</dbReference>
<evidence type="ECO:0000256" key="4">
    <source>
        <dbReference type="ARBA" id="ARBA00022448"/>
    </source>
</evidence>
<feature type="binding site" description="covalent" evidence="18">
    <location>
        <position position="143"/>
    </location>
    <ligand>
        <name>heme c</name>
        <dbReference type="ChEBI" id="CHEBI:61717"/>
        <label>2</label>
    </ligand>
</feature>
<evidence type="ECO:0000256" key="16">
    <source>
        <dbReference type="ARBA" id="ARBA00029351"/>
    </source>
</evidence>
<evidence type="ECO:0000256" key="2">
    <source>
        <dbReference type="ARBA" id="ARBA00012951"/>
    </source>
</evidence>
<comment type="PTM">
    <text evidence="18">Binds 2 heme c groups covalently per subunit.</text>
</comment>
<feature type="domain" description="Cytochrome c" evidence="20">
    <location>
        <begin position="130"/>
        <end position="208"/>
    </location>
</feature>
<dbReference type="InterPro" id="IPR009056">
    <property type="entry name" value="Cyt_c-like_dom"/>
</dbReference>
<evidence type="ECO:0000259" key="20">
    <source>
        <dbReference type="PROSITE" id="PS51007"/>
    </source>
</evidence>
<evidence type="ECO:0000256" key="14">
    <source>
        <dbReference type="ARBA" id="ARBA00023004"/>
    </source>
</evidence>
<feature type="binding site" description="covalent" evidence="18">
    <location>
        <position position="48"/>
    </location>
    <ligand>
        <name>heme c</name>
        <dbReference type="ChEBI" id="CHEBI:61717"/>
        <label>1</label>
    </ligand>
</feature>
<dbReference type="SUPFAM" id="SSF46626">
    <property type="entry name" value="Cytochrome c"/>
    <property type="match status" value="2"/>
</dbReference>
<evidence type="ECO:0000256" key="9">
    <source>
        <dbReference type="ARBA" id="ARBA00022723"/>
    </source>
</evidence>
<name>A0A7Z0D3U5_9MICO</name>
<dbReference type="Proteomes" id="UP000539111">
    <property type="component" value="Unassembled WGS sequence"/>
</dbReference>
<dbReference type="InterPro" id="IPR009152">
    <property type="entry name" value="bc1_cytC-su"/>
</dbReference>
<evidence type="ECO:0000256" key="13">
    <source>
        <dbReference type="ARBA" id="ARBA00022989"/>
    </source>
</evidence>
<keyword evidence="15 17" id="KW-0472">Membrane</keyword>
<keyword evidence="13 17" id="KW-1133">Transmembrane helix</keyword>
<comment type="caution">
    <text evidence="21">The sequence shown here is derived from an EMBL/GenBank/DDBJ whole genome shotgun (WGS) entry which is preliminary data.</text>
</comment>
<dbReference type="Pfam" id="PF00034">
    <property type="entry name" value="Cytochrom_C"/>
    <property type="match status" value="1"/>
</dbReference>
<keyword evidence="8 17" id="KW-0812">Transmembrane</keyword>
<evidence type="ECO:0000256" key="10">
    <source>
        <dbReference type="ARBA" id="ARBA00022737"/>
    </source>
</evidence>
<keyword evidence="5 17" id="KW-1003">Cell membrane</keyword>
<dbReference type="RefSeq" id="WP_179428707.1">
    <property type="nucleotide sequence ID" value="NZ_JACBZP010000001.1"/>
</dbReference>
<protein>
    <recommendedName>
        <fullName evidence="3 17">Cytochrome bc1 complex cytochrome c subunit</fullName>
        <ecNumber evidence="2 17">7.1.1.8</ecNumber>
    </recommendedName>
</protein>
<keyword evidence="9 17" id="KW-0479">Metal-binding</keyword>
<keyword evidence="14 17" id="KW-0408">Iron</keyword>
<keyword evidence="7 17" id="KW-0679">Respiratory chain</keyword>
<keyword evidence="4 17" id="KW-0813">Transport</keyword>
<dbReference type="PANTHER" id="PTHR33751">
    <property type="entry name" value="CBB3-TYPE CYTOCHROME C OXIDASE SUBUNIT FIXP"/>
    <property type="match status" value="1"/>
</dbReference>
<dbReference type="GO" id="GO:0020037">
    <property type="term" value="F:heme binding"/>
    <property type="evidence" value="ECO:0007669"/>
    <property type="project" value="UniProtKB-UniRule"/>
</dbReference>
<dbReference type="InterPro" id="IPR036909">
    <property type="entry name" value="Cyt_c-like_dom_sf"/>
</dbReference>
<dbReference type="Gene3D" id="1.10.760.10">
    <property type="entry name" value="Cytochrome c-like domain"/>
    <property type="match status" value="2"/>
</dbReference>
<keyword evidence="12 17" id="KW-0249">Electron transport</keyword>
<reference evidence="21 22" key="1">
    <citation type="submission" date="2020-07" db="EMBL/GenBank/DDBJ databases">
        <title>Sequencing the genomes of 1000 actinobacteria strains.</title>
        <authorList>
            <person name="Klenk H.-P."/>
        </authorList>
    </citation>
    <scope>NUCLEOTIDE SEQUENCE [LARGE SCALE GENOMIC DNA]</scope>
    <source>
        <strain evidence="21 22">DSM 26341</strain>
    </source>
</reference>
<evidence type="ECO:0000256" key="12">
    <source>
        <dbReference type="ARBA" id="ARBA00022982"/>
    </source>
</evidence>
<accession>A0A7Z0D3U5</accession>
<feature type="transmembrane region" description="Helical" evidence="17">
    <location>
        <begin position="228"/>
        <end position="247"/>
    </location>
</feature>
<dbReference type="PIRSF" id="PIRSF000007">
    <property type="entry name" value="Ubiq_cycred_cyc"/>
    <property type="match status" value="1"/>
</dbReference>
<feature type="binding site" description="axial binding residue" evidence="19">
    <location>
        <position position="52"/>
    </location>
    <ligand>
        <name>heme c</name>
        <dbReference type="ChEBI" id="CHEBI:61717"/>
        <label>1</label>
    </ligand>
    <ligandPart>
        <name>Fe</name>
        <dbReference type="ChEBI" id="CHEBI:18248"/>
    </ligandPart>
</feature>
<dbReference type="AlphaFoldDB" id="A0A7Z0D3U5"/>
<evidence type="ECO:0000256" key="17">
    <source>
        <dbReference type="PIRNR" id="PIRNR000007"/>
    </source>
</evidence>
<evidence type="ECO:0000256" key="6">
    <source>
        <dbReference type="ARBA" id="ARBA00022617"/>
    </source>
</evidence>
<dbReference type="PANTHER" id="PTHR33751:SF13">
    <property type="entry name" value="CYTOCHROME BC1 COMPLEX CYTOCHROME C SUBUNIT"/>
    <property type="match status" value="1"/>
</dbReference>
<keyword evidence="22" id="KW-1185">Reference proteome</keyword>
<evidence type="ECO:0000256" key="7">
    <source>
        <dbReference type="ARBA" id="ARBA00022660"/>
    </source>
</evidence>
<dbReference type="Pfam" id="PF13442">
    <property type="entry name" value="Cytochrome_CBB3"/>
    <property type="match status" value="1"/>
</dbReference>